<evidence type="ECO:0000313" key="2">
    <source>
        <dbReference type="RefSeq" id="XP_073793462.1"/>
    </source>
</evidence>
<accession>A0AC58IGZ3</accession>
<reference evidence="2" key="1">
    <citation type="submission" date="2025-08" db="UniProtKB">
        <authorList>
            <consortium name="RefSeq"/>
        </authorList>
    </citation>
    <scope>IDENTIFICATION</scope>
    <source>
        <strain evidence="2">Tuebingen</strain>
        <tissue evidence="2">Fibroblasts and whole tissue</tissue>
    </source>
</reference>
<evidence type="ECO:0000313" key="1">
    <source>
        <dbReference type="Proteomes" id="UP000000437"/>
    </source>
</evidence>
<dbReference type="RefSeq" id="XP_073793462.1">
    <property type="nucleotide sequence ID" value="XM_073937361.1"/>
</dbReference>
<gene>
    <name evidence="2" type="primary">LOC141380180</name>
</gene>
<keyword evidence="1" id="KW-1185">Reference proteome</keyword>
<name>A0AC58IGZ3_DANRE</name>
<sequence length="252" mass="28746">MLHRLIFLFFWHLVDGVKIMSVMEGDSVTLHADVSGTSRYTFFYLQRWIGPENNRIAEVNWIENEIYKIIYYNERFRDRFPIDNQTGSLTIRNIRTTDSGLYRKYARGYNESFHVTVYAYLPNPVISRDSLNSSSSSCSVLCSVLNVSAVSLSWYKGNSLLSSISVSDLSFSLSLHLEVEHQDKNTYSCVLNTSFTYRTEHLDISNLCLTHPDSIHCCGFTEAVIRLVLSAVVGVAAVAIVVYDIISRRAYF</sequence>
<protein>
    <submittedName>
        <fullName evidence="2">Uncharacterized protein</fullName>
    </submittedName>
</protein>
<organism evidence="1 2">
    <name type="scientific">Danio rerio</name>
    <name type="common">Zebrafish</name>
    <name type="synonym">Brachydanio rerio</name>
    <dbReference type="NCBI Taxonomy" id="7955"/>
    <lineage>
        <taxon>Eukaryota</taxon>
        <taxon>Metazoa</taxon>
        <taxon>Chordata</taxon>
        <taxon>Craniata</taxon>
        <taxon>Vertebrata</taxon>
        <taxon>Euteleostomi</taxon>
        <taxon>Actinopterygii</taxon>
        <taxon>Neopterygii</taxon>
        <taxon>Teleostei</taxon>
        <taxon>Ostariophysi</taxon>
        <taxon>Cypriniformes</taxon>
        <taxon>Danionidae</taxon>
        <taxon>Danioninae</taxon>
        <taxon>Danio</taxon>
    </lineage>
</organism>
<proteinExistence type="predicted"/>
<dbReference type="Proteomes" id="UP000000437">
    <property type="component" value="Chromosome 22"/>
</dbReference>